<accession>A0A8X6REQ1</accession>
<dbReference type="Proteomes" id="UP000887159">
    <property type="component" value="Unassembled WGS sequence"/>
</dbReference>
<evidence type="ECO:0000313" key="2">
    <source>
        <dbReference type="EMBL" id="GFX91192.1"/>
    </source>
</evidence>
<organism evidence="2 3">
    <name type="scientific">Trichonephila clavipes</name>
    <name type="common">Golden silk orbweaver</name>
    <name type="synonym">Nephila clavipes</name>
    <dbReference type="NCBI Taxonomy" id="2585209"/>
    <lineage>
        <taxon>Eukaryota</taxon>
        <taxon>Metazoa</taxon>
        <taxon>Ecdysozoa</taxon>
        <taxon>Arthropoda</taxon>
        <taxon>Chelicerata</taxon>
        <taxon>Arachnida</taxon>
        <taxon>Araneae</taxon>
        <taxon>Araneomorphae</taxon>
        <taxon>Entelegynae</taxon>
        <taxon>Araneoidea</taxon>
        <taxon>Nephilidae</taxon>
        <taxon>Trichonephila</taxon>
    </lineage>
</organism>
<evidence type="ECO:0000256" key="1">
    <source>
        <dbReference type="SAM" id="Phobius"/>
    </source>
</evidence>
<sequence>MTPDLAPTLTAFCPNGRTGGYSRFTVKQPFYTGSFQWYKDTNPRLEKGGHEFVTITTRLLRRQDFDNSSEVAMFIWRTVFVEFGFLYISLESYGFSTKN</sequence>
<comment type="caution">
    <text evidence="2">The sequence shown here is derived from an EMBL/GenBank/DDBJ whole genome shotgun (WGS) entry which is preliminary data.</text>
</comment>
<keyword evidence="1" id="KW-0472">Membrane</keyword>
<gene>
    <name evidence="2" type="ORF">TNCV_1246071</name>
</gene>
<dbReference type="AlphaFoldDB" id="A0A8X6REQ1"/>
<proteinExistence type="predicted"/>
<feature type="transmembrane region" description="Helical" evidence="1">
    <location>
        <begin position="71"/>
        <end position="90"/>
    </location>
</feature>
<name>A0A8X6REQ1_TRICX</name>
<keyword evidence="1" id="KW-1133">Transmembrane helix</keyword>
<keyword evidence="1" id="KW-0812">Transmembrane</keyword>
<keyword evidence="3" id="KW-1185">Reference proteome</keyword>
<reference evidence="2" key="1">
    <citation type="submission" date="2020-08" db="EMBL/GenBank/DDBJ databases">
        <title>Multicomponent nature underlies the extraordinary mechanical properties of spider dragline silk.</title>
        <authorList>
            <person name="Kono N."/>
            <person name="Nakamura H."/>
            <person name="Mori M."/>
            <person name="Yoshida Y."/>
            <person name="Ohtoshi R."/>
            <person name="Malay A.D."/>
            <person name="Moran D.A.P."/>
            <person name="Tomita M."/>
            <person name="Numata K."/>
            <person name="Arakawa K."/>
        </authorList>
    </citation>
    <scope>NUCLEOTIDE SEQUENCE</scope>
</reference>
<protein>
    <submittedName>
        <fullName evidence="2">Uncharacterized protein</fullName>
    </submittedName>
</protein>
<evidence type="ECO:0000313" key="3">
    <source>
        <dbReference type="Proteomes" id="UP000887159"/>
    </source>
</evidence>
<dbReference type="EMBL" id="BMAU01021123">
    <property type="protein sequence ID" value="GFX91192.1"/>
    <property type="molecule type" value="Genomic_DNA"/>
</dbReference>